<gene>
    <name evidence="2" type="ORF">ACFQ1S_06850</name>
</gene>
<evidence type="ECO:0000313" key="2">
    <source>
        <dbReference type="EMBL" id="MFD1045322.1"/>
    </source>
</evidence>
<organism evidence="2 3">
    <name type="scientific">Kibdelosporangium lantanae</name>
    <dbReference type="NCBI Taxonomy" id="1497396"/>
    <lineage>
        <taxon>Bacteria</taxon>
        <taxon>Bacillati</taxon>
        <taxon>Actinomycetota</taxon>
        <taxon>Actinomycetes</taxon>
        <taxon>Pseudonocardiales</taxon>
        <taxon>Pseudonocardiaceae</taxon>
        <taxon>Kibdelosporangium</taxon>
    </lineage>
</organism>
<evidence type="ECO:0000313" key="3">
    <source>
        <dbReference type="Proteomes" id="UP001597045"/>
    </source>
</evidence>
<comment type="caution">
    <text evidence="2">The sequence shown here is derived from an EMBL/GenBank/DDBJ whole genome shotgun (WGS) entry which is preliminary data.</text>
</comment>
<dbReference type="EMBL" id="JBHTIS010000266">
    <property type="protein sequence ID" value="MFD1045322.1"/>
    <property type="molecule type" value="Genomic_DNA"/>
</dbReference>
<reference evidence="3" key="1">
    <citation type="journal article" date="2019" name="Int. J. Syst. Evol. Microbiol.">
        <title>The Global Catalogue of Microorganisms (GCM) 10K type strain sequencing project: providing services to taxonomists for standard genome sequencing and annotation.</title>
        <authorList>
            <consortium name="The Broad Institute Genomics Platform"/>
            <consortium name="The Broad Institute Genome Sequencing Center for Infectious Disease"/>
            <person name="Wu L."/>
            <person name="Ma J."/>
        </authorList>
    </citation>
    <scope>NUCLEOTIDE SEQUENCE [LARGE SCALE GENOMIC DNA]</scope>
    <source>
        <strain evidence="3">JCM 31486</strain>
    </source>
</reference>
<dbReference type="Proteomes" id="UP001597045">
    <property type="component" value="Unassembled WGS sequence"/>
</dbReference>
<evidence type="ECO:0000259" key="1">
    <source>
        <dbReference type="Pfam" id="PF18007"/>
    </source>
</evidence>
<sequence>MIETFSEDQEPTVLAVGSSPRKRLPLRKFLRTGRDVDEVRALLARIVQSRQAVRTITPDGRRQLIGEPLCAYDGRAFDDERGLFDGRVYGAFVWLGPVEEAPPVHNPAGAWTINLTRGLSARSDDLLDLYHVERGGRKHVHSISELFAQQLHPGNDEASAIAKLVRARPQVDPDSKE</sequence>
<dbReference type="InterPro" id="IPR041458">
    <property type="entry name" value="Rv3651-like_N"/>
</dbReference>
<proteinExistence type="predicted"/>
<protein>
    <submittedName>
        <fullName evidence="2">GAF domain-containing protein</fullName>
    </submittedName>
</protein>
<keyword evidence="3" id="KW-1185">Reference proteome</keyword>
<accession>A0ABW3M5W7</accession>
<name>A0ABW3M5W7_9PSEU</name>
<dbReference type="Pfam" id="PF18007">
    <property type="entry name" value="Rv3651-like_N"/>
    <property type="match status" value="1"/>
</dbReference>
<feature type="domain" description="Rv3651-like N-terminal" evidence="1">
    <location>
        <begin position="1"/>
        <end position="75"/>
    </location>
</feature>